<keyword evidence="7 10" id="KW-1133">Transmembrane helix</keyword>
<keyword evidence="8 10" id="KW-0472">Membrane</keyword>
<dbReference type="Proteomes" id="UP000823910">
    <property type="component" value="Unassembled WGS sequence"/>
</dbReference>
<dbReference type="PANTHER" id="PTHR33695:SF1">
    <property type="entry name" value="LIPOPROTEIN SIGNAL PEPTIDASE"/>
    <property type="match status" value="1"/>
</dbReference>
<protein>
    <submittedName>
        <fullName evidence="11">Signal peptidase II</fullName>
    </submittedName>
</protein>
<dbReference type="PRINTS" id="PR00781">
    <property type="entry name" value="LIPOSIGPTASE"/>
</dbReference>
<dbReference type="GO" id="GO:0016020">
    <property type="term" value="C:membrane"/>
    <property type="evidence" value="ECO:0007669"/>
    <property type="project" value="InterPro"/>
</dbReference>
<evidence type="ECO:0000256" key="2">
    <source>
        <dbReference type="ARBA" id="ARBA00022475"/>
    </source>
</evidence>
<reference evidence="11" key="1">
    <citation type="journal article" date="2021" name="PeerJ">
        <title>Extensive microbial diversity within the chicken gut microbiome revealed by metagenomics and culture.</title>
        <authorList>
            <person name="Gilroy R."/>
            <person name="Ravi A."/>
            <person name="Getino M."/>
            <person name="Pursley I."/>
            <person name="Horton D.L."/>
            <person name="Alikhan N.F."/>
            <person name="Baker D."/>
            <person name="Gharbi K."/>
            <person name="Hall N."/>
            <person name="Watson M."/>
            <person name="Adriaenssens E.M."/>
            <person name="Foster-Nyarko E."/>
            <person name="Jarju S."/>
            <person name="Secka A."/>
            <person name="Antonio M."/>
            <person name="Oren A."/>
            <person name="Chaudhuri R.R."/>
            <person name="La Ragione R."/>
            <person name="Hildebrand F."/>
            <person name="Pallen M.J."/>
        </authorList>
    </citation>
    <scope>NUCLEOTIDE SEQUENCE</scope>
    <source>
        <strain evidence="11">CHK180-15479</strain>
    </source>
</reference>
<keyword evidence="2" id="KW-1003">Cell membrane</keyword>
<dbReference type="Pfam" id="PF01252">
    <property type="entry name" value="Peptidase_A8"/>
    <property type="match status" value="1"/>
</dbReference>
<name>A0A9D2SJ16_9FIRM</name>
<comment type="caution">
    <text evidence="11">The sequence shown here is derived from an EMBL/GenBank/DDBJ whole genome shotgun (WGS) entry which is preliminary data.</text>
</comment>
<evidence type="ECO:0000256" key="10">
    <source>
        <dbReference type="SAM" id="Phobius"/>
    </source>
</evidence>
<evidence type="ECO:0000256" key="4">
    <source>
        <dbReference type="ARBA" id="ARBA00022692"/>
    </source>
</evidence>
<keyword evidence="3" id="KW-0645">Protease</keyword>
<sequence length="155" mass="17173">MYEWIIGSLAVLDQAVKKEIEREEDAAFPRDLPCARGWIRIHKNHNPGFPFGVMKENPDLVKGIPALTASAVLGALGMLLLRKGSTGQKIGLSVVLAGAASNLYDRFRRGYVVDYFSIRLKGLEKVVFNLGDMFVFFGSILFVVCEAVRSLRKPS</sequence>
<keyword evidence="6" id="KW-0378">Hydrolase</keyword>
<evidence type="ECO:0000256" key="8">
    <source>
        <dbReference type="ARBA" id="ARBA00023136"/>
    </source>
</evidence>
<evidence type="ECO:0000256" key="3">
    <source>
        <dbReference type="ARBA" id="ARBA00022670"/>
    </source>
</evidence>
<keyword evidence="5" id="KW-0064">Aspartyl protease</keyword>
<dbReference type="GO" id="GO:0006508">
    <property type="term" value="P:proteolysis"/>
    <property type="evidence" value="ECO:0007669"/>
    <property type="project" value="UniProtKB-KW"/>
</dbReference>
<reference evidence="11" key="2">
    <citation type="submission" date="2021-04" db="EMBL/GenBank/DDBJ databases">
        <authorList>
            <person name="Gilroy R."/>
        </authorList>
    </citation>
    <scope>NUCLEOTIDE SEQUENCE</scope>
    <source>
        <strain evidence="11">CHK180-15479</strain>
    </source>
</reference>
<dbReference type="GO" id="GO:0004190">
    <property type="term" value="F:aspartic-type endopeptidase activity"/>
    <property type="evidence" value="ECO:0007669"/>
    <property type="project" value="UniProtKB-KW"/>
</dbReference>
<evidence type="ECO:0000256" key="9">
    <source>
        <dbReference type="RuleBase" id="RU004181"/>
    </source>
</evidence>
<comment type="similarity">
    <text evidence="1 9">Belongs to the peptidase A8 family.</text>
</comment>
<evidence type="ECO:0000256" key="7">
    <source>
        <dbReference type="ARBA" id="ARBA00022989"/>
    </source>
</evidence>
<dbReference type="InterPro" id="IPR001872">
    <property type="entry name" value="Peptidase_A8"/>
</dbReference>
<dbReference type="AlphaFoldDB" id="A0A9D2SJ16"/>
<proteinExistence type="inferred from homology"/>
<organism evidence="11 12">
    <name type="scientific">Candidatus Enterocloster excrementipullorum</name>
    <dbReference type="NCBI Taxonomy" id="2838559"/>
    <lineage>
        <taxon>Bacteria</taxon>
        <taxon>Bacillati</taxon>
        <taxon>Bacillota</taxon>
        <taxon>Clostridia</taxon>
        <taxon>Lachnospirales</taxon>
        <taxon>Lachnospiraceae</taxon>
        <taxon>Enterocloster</taxon>
    </lineage>
</organism>
<evidence type="ECO:0000256" key="1">
    <source>
        <dbReference type="ARBA" id="ARBA00006139"/>
    </source>
</evidence>
<gene>
    <name evidence="11" type="ORF">H9704_11885</name>
</gene>
<dbReference type="EMBL" id="DWWT01000063">
    <property type="protein sequence ID" value="HJC06833.1"/>
    <property type="molecule type" value="Genomic_DNA"/>
</dbReference>
<evidence type="ECO:0000313" key="11">
    <source>
        <dbReference type="EMBL" id="HJC06833.1"/>
    </source>
</evidence>
<evidence type="ECO:0000256" key="5">
    <source>
        <dbReference type="ARBA" id="ARBA00022750"/>
    </source>
</evidence>
<feature type="transmembrane region" description="Helical" evidence="10">
    <location>
        <begin position="127"/>
        <end position="148"/>
    </location>
</feature>
<evidence type="ECO:0000313" key="12">
    <source>
        <dbReference type="Proteomes" id="UP000823910"/>
    </source>
</evidence>
<dbReference type="PANTHER" id="PTHR33695">
    <property type="entry name" value="LIPOPROTEIN SIGNAL PEPTIDASE"/>
    <property type="match status" value="1"/>
</dbReference>
<accession>A0A9D2SJ16</accession>
<evidence type="ECO:0000256" key="6">
    <source>
        <dbReference type="ARBA" id="ARBA00022801"/>
    </source>
</evidence>
<keyword evidence="4 10" id="KW-0812">Transmembrane</keyword>